<keyword evidence="5" id="KW-1185">Reference proteome</keyword>
<dbReference type="InterPro" id="IPR025486">
    <property type="entry name" value="DUF4378"/>
</dbReference>
<name>A0AAN7RB53_TRANT</name>
<dbReference type="EMBL" id="JAXQNO010000005">
    <property type="protein sequence ID" value="KAK4798679.1"/>
    <property type="molecule type" value="Genomic_DNA"/>
</dbReference>
<dbReference type="AlphaFoldDB" id="A0AAN7RB53"/>
<dbReference type="Pfam" id="PF12552">
    <property type="entry name" value="DUF3741"/>
    <property type="match status" value="1"/>
</dbReference>
<dbReference type="PANTHER" id="PTHR46836">
    <property type="entry name" value="AFADIN"/>
    <property type="match status" value="1"/>
</dbReference>
<dbReference type="Proteomes" id="UP001346149">
    <property type="component" value="Unassembled WGS sequence"/>
</dbReference>
<comment type="caution">
    <text evidence="4">The sequence shown here is derived from an EMBL/GenBank/DDBJ whole genome shotgun (WGS) entry which is preliminary data.</text>
</comment>
<dbReference type="PANTHER" id="PTHR46836:SF8">
    <property type="entry name" value="AFADIN"/>
    <property type="match status" value="1"/>
</dbReference>
<sequence>MFDLRWMRPSRQPSGTPIKKLMAKEMSQETESRRMSQSIIARLMGLEGSPPQQLSQRPQRMCSKESGLMAKEGKTGGGSLFSSGRSSRRSSREEQKFKDVYEVVEASKVERSGCQSQGTARSKVTSDEMAFIRQKFMEAKRLSTDDKLQDSKEFQETIEVLDSNKDLLLKFLQQPDSLFTKHLSDLEGAPLSQSYCRRIARDKAAKDHDFEVHYGLKSGKEKLPRKSRRPSKHKNNHSCHPYSSPDSLMPLKLDGRMDSDILPTRIVILKPNLGKFSHSAKSPPSPASHSLLSDNSSLEEFPGFRYEDIEQTGRTKLSGIMDLGLLSKGTPEIAEETTMKMKSGYDSGSPSIFPLKLRPYGGDDPSTTPMNDSANEYDITLLISSKSSDWNNQRKHAFHSAESSMTREANRRHSRRWNMTHRSHEFNFGGTLADMLSIHDQTARCSNADTHMRRKVFSGEDLSAACDDPLGISSRDGWKDMCINNLTKSRSVPSLSSSCSSRENKILDAPYNLRHTMPREAINWEKNKKILGRADSRDALASRKRRSGETGHHSRHFIRGESSSASEAIHPRQNLAKFVPVEFGLLRGSPVSEASTTTSIAQEDFAVEDERMFSSRDTSSINHTEHSQQEQLYGSSKETPDRVHHPTLQSESRVSPPKEADQPSPISTLETPFSDDLSCGSECFESLSADLRGLRLQLQLLKLESGAYGQEAALISGDEGTGERPGGSSEENTRHKKNEESWESSYVRDILVHSGFIDYDPTSFATKLHSLDSPVDPSTFEDLEKRVYHETCSSRPERRLLFDRLNSGLNEIYQELTDTYPWATLGMQATLGHRLGNDDKLLDRLCRSLVDGDKQADKGSLDEALTDESQWLNLRGDLDTIGKEIGRVLVDDIVVEVVVELM</sequence>
<feature type="region of interest" description="Disordered" evidence="1">
    <location>
        <begin position="535"/>
        <end position="568"/>
    </location>
</feature>
<feature type="region of interest" description="Disordered" evidence="1">
    <location>
        <begin position="1"/>
        <end position="35"/>
    </location>
</feature>
<dbReference type="Pfam" id="PF14309">
    <property type="entry name" value="DUF4378"/>
    <property type="match status" value="1"/>
</dbReference>
<evidence type="ECO:0000313" key="5">
    <source>
        <dbReference type="Proteomes" id="UP001346149"/>
    </source>
</evidence>
<proteinExistence type="predicted"/>
<feature type="domain" description="DUF3741" evidence="2">
    <location>
        <begin position="133"/>
        <end position="177"/>
    </location>
</feature>
<evidence type="ECO:0000256" key="1">
    <source>
        <dbReference type="SAM" id="MobiDB-lite"/>
    </source>
</evidence>
<feature type="region of interest" description="Disordered" evidence="1">
    <location>
        <begin position="275"/>
        <end position="294"/>
    </location>
</feature>
<evidence type="ECO:0000259" key="2">
    <source>
        <dbReference type="Pfam" id="PF12552"/>
    </source>
</evidence>
<protein>
    <recommendedName>
        <fullName evidence="6">DUF4378 domain-containing protein</fullName>
    </recommendedName>
</protein>
<feature type="region of interest" description="Disordered" evidence="1">
    <location>
        <begin position="612"/>
        <end position="672"/>
    </location>
</feature>
<evidence type="ECO:0000313" key="4">
    <source>
        <dbReference type="EMBL" id="KAK4798679.1"/>
    </source>
</evidence>
<feature type="region of interest" description="Disordered" evidence="1">
    <location>
        <begin position="714"/>
        <end position="740"/>
    </location>
</feature>
<feature type="region of interest" description="Disordered" evidence="1">
    <location>
        <begin position="62"/>
        <end position="96"/>
    </location>
</feature>
<gene>
    <name evidence="4" type="ORF">SAY86_031005</name>
</gene>
<reference evidence="4 5" key="1">
    <citation type="journal article" date="2023" name="Hortic Res">
        <title>Pangenome of water caltrop reveals structural variations and asymmetric subgenome divergence after allopolyploidization.</title>
        <authorList>
            <person name="Zhang X."/>
            <person name="Chen Y."/>
            <person name="Wang L."/>
            <person name="Yuan Y."/>
            <person name="Fang M."/>
            <person name="Shi L."/>
            <person name="Lu R."/>
            <person name="Comes H.P."/>
            <person name="Ma Y."/>
            <person name="Chen Y."/>
            <person name="Huang G."/>
            <person name="Zhou Y."/>
            <person name="Zheng Z."/>
            <person name="Qiu Y."/>
        </authorList>
    </citation>
    <scope>NUCLEOTIDE SEQUENCE [LARGE SCALE GENOMIC DNA]</scope>
    <source>
        <strain evidence="4">F231</strain>
    </source>
</reference>
<feature type="compositionally biased region" description="Low complexity" evidence="1">
    <location>
        <begin position="277"/>
        <end position="293"/>
    </location>
</feature>
<evidence type="ECO:0008006" key="6">
    <source>
        <dbReference type="Google" id="ProtNLM"/>
    </source>
</evidence>
<feature type="compositionally biased region" description="Basic and acidic residues" evidence="1">
    <location>
        <begin position="535"/>
        <end position="552"/>
    </location>
</feature>
<organism evidence="4 5">
    <name type="scientific">Trapa natans</name>
    <name type="common">Water chestnut</name>
    <dbReference type="NCBI Taxonomy" id="22666"/>
    <lineage>
        <taxon>Eukaryota</taxon>
        <taxon>Viridiplantae</taxon>
        <taxon>Streptophyta</taxon>
        <taxon>Embryophyta</taxon>
        <taxon>Tracheophyta</taxon>
        <taxon>Spermatophyta</taxon>
        <taxon>Magnoliopsida</taxon>
        <taxon>eudicotyledons</taxon>
        <taxon>Gunneridae</taxon>
        <taxon>Pentapetalae</taxon>
        <taxon>rosids</taxon>
        <taxon>malvids</taxon>
        <taxon>Myrtales</taxon>
        <taxon>Lythraceae</taxon>
        <taxon>Trapa</taxon>
    </lineage>
</organism>
<evidence type="ECO:0000259" key="3">
    <source>
        <dbReference type="Pfam" id="PF14309"/>
    </source>
</evidence>
<feature type="region of interest" description="Disordered" evidence="1">
    <location>
        <begin position="216"/>
        <end position="250"/>
    </location>
</feature>
<feature type="compositionally biased region" description="Basic and acidic residues" evidence="1">
    <location>
        <begin position="731"/>
        <end position="740"/>
    </location>
</feature>
<dbReference type="InterPro" id="IPR022212">
    <property type="entry name" value="DUF3741"/>
</dbReference>
<accession>A0AAN7RB53</accession>
<feature type="compositionally biased region" description="Basic residues" evidence="1">
    <location>
        <begin position="225"/>
        <end position="237"/>
    </location>
</feature>
<feature type="compositionally biased region" description="Basic and acidic residues" evidence="1">
    <location>
        <begin position="22"/>
        <end position="34"/>
    </location>
</feature>
<feature type="domain" description="DUF4378" evidence="3">
    <location>
        <begin position="744"/>
        <end position="896"/>
    </location>
</feature>